<evidence type="ECO:0000256" key="1">
    <source>
        <dbReference type="ARBA" id="ARBA00004191"/>
    </source>
</evidence>
<evidence type="ECO:0008006" key="13">
    <source>
        <dbReference type="Google" id="ProtNLM"/>
    </source>
</evidence>
<keyword evidence="10" id="KW-0732">Signal</keyword>
<accession>A0A328EB87</accession>
<evidence type="ECO:0000313" key="12">
    <source>
        <dbReference type="Proteomes" id="UP000249390"/>
    </source>
</evidence>
<dbReference type="Gene3D" id="2.160.20.10">
    <property type="entry name" value="Single-stranded right-handed beta-helix, Pectin lyase-like"/>
    <property type="match status" value="1"/>
</dbReference>
<dbReference type="InterPro" id="IPR011050">
    <property type="entry name" value="Pectin_lyase_fold/virulence"/>
</dbReference>
<comment type="similarity">
    <text evidence="2 9">Belongs to the glycosyl hydrolase 28 family.</text>
</comment>
<feature type="signal peptide" evidence="10">
    <location>
        <begin position="1"/>
        <end position="22"/>
    </location>
</feature>
<name>A0A328EB87_9ASTE</name>
<feature type="chain" id="PRO_5016253924" description="Pectate lyase superfamily protein domain-containing protein" evidence="10">
    <location>
        <begin position="23"/>
        <end position="406"/>
    </location>
</feature>
<evidence type="ECO:0000313" key="11">
    <source>
        <dbReference type="EMBL" id="RAL54950.1"/>
    </source>
</evidence>
<sequence length="406" mass="42767">MKIIHIFSLLLLLCTITTCCHSSSFNVQSYGAAAGGETDSSEAFLAAWAAACAHPGGSADVYVPPGRYVLGSVVFDGGHCKNGAVTFRMDGAVLAAPADYHAIASNQSWIQFFTVTGVTVVGGTLDGRGAKLWACKSSRKKNCPEGTTTLAFYHSSHIGIRGLTSQNSQKFHILVYGSDNVEFRDVTVSAPDNSPNTDGIHVQLSSNVNIYDSTIGTGDDCISIGPGSSNLWIQNITCGPGHGISIGSLGWEMEEQGVKNVTVSGATLRDTTNGFRIKTWSKPSHGFVSNIVFEHGVMHDVQNPIIIDQNYCPTGSCTRQGSGVKISDVSYQDIRGTTSNNVGASLDCSAKQPCVGIKLNDVNLTSKDGEAPKSSCANAHVTAFHSTVKSSSCASTPSSTRKLKQS</sequence>
<dbReference type="SMART" id="SM00710">
    <property type="entry name" value="PbH1"/>
    <property type="match status" value="6"/>
</dbReference>
<dbReference type="Proteomes" id="UP000249390">
    <property type="component" value="Unassembled WGS sequence"/>
</dbReference>
<dbReference type="InterPro" id="IPR000743">
    <property type="entry name" value="Glyco_hydro_28"/>
</dbReference>
<dbReference type="InterPro" id="IPR006626">
    <property type="entry name" value="PbH1"/>
</dbReference>
<keyword evidence="4" id="KW-0964">Secreted</keyword>
<keyword evidence="5 9" id="KW-0378">Hydrolase</keyword>
<evidence type="ECO:0000256" key="5">
    <source>
        <dbReference type="ARBA" id="ARBA00022801"/>
    </source>
</evidence>
<dbReference type="GO" id="GO:0004650">
    <property type="term" value="F:polygalacturonase activity"/>
    <property type="evidence" value="ECO:0007669"/>
    <property type="project" value="InterPro"/>
</dbReference>
<dbReference type="Pfam" id="PF00295">
    <property type="entry name" value="Glyco_hydro_28"/>
    <property type="match status" value="1"/>
</dbReference>
<evidence type="ECO:0000256" key="10">
    <source>
        <dbReference type="SAM" id="SignalP"/>
    </source>
</evidence>
<dbReference type="InterPro" id="IPR012334">
    <property type="entry name" value="Pectin_lyas_fold"/>
</dbReference>
<evidence type="ECO:0000256" key="9">
    <source>
        <dbReference type="RuleBase" id="RU361169"/>
    </source>
</evidence>
<evidence type="ECO:0000256" key="7">
    <source>
        <dbReference type="ARBA" id="ARBA00023316"/>
    </source>
</evidence>
<protein>
    <recommendedName>
        <fullName evidence="13">Pectate lyase superfamily protein domain-containing protein</fullName>
    </recommendedName>
</protein>
<evidence type="ECO:0000256" key="3">
    <source>
        <dbReference type="ARBA" id="ARBA00022512"/>
    </source>
</evidence>
<evidence type="ECO:0000256" key="6">
    <source>
        <dbReference type="ARBA" id="ARBA00023295"/>
    </source>
</evidence>
<evidence type="ECO:0000256" key="4">
    <source>
        <dbReference type="ARBA" id="ARBA00022525"/>
    </source>
</evidence>
<comment type="subcellular location">
    <subcellularLocation>
        <location evidence="1">Secreted</location>
        <location evidence="1">Cell wall</location>
    </subcellularLocation>
</comment>
<reference evidence="11 12" key="1">
    <citation type="submission" date="2018-06" db="EMBL/GenBank/DDBJ databases">
        <title>The Genome of Cuscuta australis (Dodder) Provides Insight into the Evolution of Plant Parasitism.</title>
        <authorList>
            <person name="Liu H."/>
        </authorList>
    </citation>
    <scope>NUCLEOTIDE SEQUENCE [LARGE SCALE GENOMIC DNA]</scope>
    <source>
        <strain evidence="12">cv. Yunnan</strain>
        <tissue evidence="11">Vines</tissue>
    </source>
</reference>
<dbReference type="EMBL" id="NQVE01000005">
    <property type="protein sequence ID" value="RAL54950.1"/>
    <property type="molecule type" value="Genomic_DNA"/>
</dbReference>
<proteinExistence type="inferred from homology"/>
<dbReference type="AlphaFoldDB" id="A0A328EB87"/>
<keyword evidence="6 9" id="KW-0326">Glycosidase</keyword>
<organism evidence="11 12">
    <name type="scientific">Cuscuta australis</name>
    <dbReference type="NCBI Taxonomy" id="267555"/>
    <lineage>
        <taxon>Eukaryota</taxon>
        <taxon>Viridiplantae</taxon>
        <taxon>Streptophyta</taxon>
        <taxon>Embryophyta</taxon>
        <taxon>Tracheophyta</taxon>
        <taxon>Spermatophyta</taxon>
        <taxon>Magnoliopsida</taxon>
        <taxon>eudicotyledons</taxon>
        <taxon>Gunneridae</taxon>
        <taxon>Pentapetalae</taxon>
        <taxon>asterids</taxon>
        <taxon>lamiids</taxon>
        <taxon>Solanales</taxon>
        <taxon>Convolvulaceae</taxon>
        <taxon>Cuscuteae</taxon>
        <taxon>Cuscuta</taxon>
        <taxon>Cuscuta subgen. Grammica</taxon>
        <taxon>Cuscuta sect. Cleistogrammica</taxon>
    </lineage>
</organism>
<keyword evidence="3" id="KW-0134">Cell wall</keyword>
<evidence type="ECO:0000256" key="8">
    <source>
        <dbReference type="PROSITE-ProRule" id="PRU10052"/>
    </source>
</evidence>
<gene>
    <name evidence="11" type="ORF">DM860_013646</name>
</gene>
<dbReference type="GO" id="GO:0005975">
    <property type="term" value="P:carbohydrate metabolic process"/>
    <property type="evidence" value="ECO:0007669"/>
    <property type="project" value="InterPro"/>
</dbReference>
<dbReference type="GO" id="GO:0071555">
    <property type="term" value="P:cell wall organization"/>
    <property type="evidence" value="ECO:0007669"/>
    <property type="project" value="UniProtKB-KW"/>
</dbReference>
<dbReference type="PANTHER" id="PTHR31375">
    <property type="match status" value="1"/>
</dbReference>
<comment type="caution">
    <text evidence="11">The sequence shown here is derived from an EMBL/GenBank/DDBJ whole genome shotgun (WGS) entry which is preliminary data.</text>
</comment>
<evidence type="ECO:0000256" key="2">
    <source>
        <dbReference type="ARBA" id="ARBA00008834"/>
    </source>
</evidence>
<dbReference type="PROSITE" id="PS00502">
    <property type="entry name" value="POLYGALACTURONASE"/>
    <property type="match status" value="1"/>
</dbReference>
<keyword evidence="7" id="KW-0961">Cell wall biogenesis/degradation</keyword>
<keyword evidence="12" id="KW-1185">Reference proteome</keyword>
<dbReference type="FunFam" id="2.160.20.10:FF:000004">
    <property type="entry name" value="Pectin lyase-like superfamily protein"/>
    <property type="match status" value="1"/>
</dbReference>
<feature type="active site" evidence="8">
    <location>
        <position position="242"/>
    </location>
</feature>
<dbReference type="SUPFAM" id="SSF51126">
    <property type="entry name" value="Pectin lyase-like"/>
    <property type="match status" value="1"/>
</dbReference>